<feature type="chain" id="PRO_5010343872" description="DUF2790 domain-containing protein" evidence="2">
    <location>
        <begin position="19"/>
        <end position="96"/>
    </location>
</feature>
<proteinExistence type="predicted"/>
<feature type="region of interest" description="Disordered" evidence="1">
    <location>
        <begin position="22"/>
        <end position="47"/>
    </location>
</feature>
<dbReference type="Proteomes" id="UP000182332">
    <property type="component" value="Unassembled WGS sequence"/>
</dbReference>
<evidence type="ECO:0000313" key="4">
    <source>
        <dbReference type="Proteomes" id="UP000182332"/>
    </source>
</evidence>
<organism evidence="3 4">
    <name type="scientific">Pseudomonas graminis</name>
    <dbReference type="NCBI Taxonomy" id="158627"/>
    <lineage>
        <taxon>Bacteria</taxon>
        <taxon>Pseudomonadati</taxon>
        <taxon>Pseudomonadota</taxon>
        <taxon>Gammaproteobacteria</taxon>
        <taxon>Pseudomonadales</taxon>
        <taxon>Pseudomonadaceae</taxon>
        <taxon>Pseudomonas</taxon>
    </lineage>
</organism>
<name>A0A1I0EF60_9PSED</name>
<keyword evidence="2" id="KW-0732">Signal</keyword>
<dbReference type="AlphaFoldDB" id="A0A1I0EF60"/>
<feature type="signal peptide" evidence="2">
    <location>
        <begin position="1"/>
        <end position="18"/>
    </location>
</feature>
<reference evidence="3 4" key="1">
    <citation type="submission" date="2016-10" db="EMBL/GenBank/DDBJ databases">
        <authorList>
            <person name="de Groot N.N."/>
        </authorList>
    </citation>
    <scope>NUCLEOTIDE SEQUENCE [LARGE SCALE GENOMIC DNA]</scope>
    <source>
        <strain evidence="3 4">DSM 11363</strain>
    </source>
</reference>
<accession>A0A1I0EF60</accession>
<evidence type="ECO:0000256" key="2">
    <source>
        <dbReference type="SAM" id="SignalP"/>
    </source>
</evidence>
<gene>
    <name evidence="3" type="ORF">SAMN05216197_11385</name>
</gene>
<evidence type="ECO:0000256" key="1">
    <source>
        <dbReference type="SAM" id="MobiDB-lite"/>
    </source>
</evidence>
<evidence type="ECO:0000313" key="3">
    <source>
        <dbReference type="EMBL" id="SET43903.1"/>
    </source>
</evidence>
<evidence type="ECO:0008006" key="5">
    <source>
        <dbReference type="Google" id="ProtNLM"/>
    </source>
</evidence>
<sequence length="96" mass="10705">MKYICTFTLLLLAQATYAADATPIPDPYGGPDKRPEKSENVTGYLNEDGSSTTTAVIIYADGHKEFCITQMVRPTADPRRWKVTGEKCTRILSYLK</sequence>
<dbReference type="EMBL" id="FOHW01000013">
    <property type="protein sequence ID" value="SET43903.1"/>
    <property type="molecule type" value="Genomic_DNA"/>
</dbReference>
<dbReference type="RefSeq" id="WP_074889271.1">
    <property type="nucleotide sequence ID" value="NZ_FOHW01000013.1"/>
</dbReference>
<protein>
    <recommendedName>
        <fullName evidence="5">DUF2790 domain-containing protein</fullName>
    </recommendedName>
</protein>